<evidence type="ECO:0000313" key="1">
    <source>
        <dbReference type="EMBL" id="MDN3710175.1"/>
    </source>
</evidence>
<evidence type="ECO:0000313" key="2">
    <source>
        <dbReference type="Proteomes" id="UP001242368"/>
    </source>
</evidence>
<sequence>MHLIPYRNLFTGLERFTATVEEKGITRISEIQMRNIEKYSTQTACEGSRTN</sequence>
<comment type="caution">
    <text evidence="1">The sequence shown here is derived from an EMBL/GenBank/DDBJ whole genome shotgun (WGS) entry which is preliminary data.</text>
</comment>
<dbReference type="RefSeq" id="WP_290365409.1">
    <property type="nucleotide sequence ID" value="NZ_JAUFQU010000077.1"/>
</dbReference>
<dbReference type="Proteomes" id="UP001242368">
    <property type="component" value="Unassembled WGS sequence"/>
</dbReference>
<dbReference type="EMBL" id="JAUFQU010000077">
    <property type="protein sequence ID" value="MDN3710175.1"/>
    <property type="molecule type" value="Genomic_DNA"/>
</dbReference>
<organism evidence="1 2">
    <name type="scientific">Paenimyroides ceti</name>
    <dbReference type="NCBI Taxonomy" id="395087"/>
    <lineage>
        <taxon>Bacteria</taxon>
        <taxon>Pseudomonadati</taxon>
        <taxon>Bacteroidota</taxon>
        <taxon>Flavobacteriia</taxon>
        <taxon>Flavobacteriales</taxon>
        <taxon>Flavobacteriaceae</taxon>
        <taxon>Paenimyroides</taxon>
    </lineage>
</organism>
<reference evidence="2" key="1">
    <citation type="journal article" date="2019" name="Int. J. Syst. Evol. Microbiol.">
        <title>The Global Catalogue of Microorganisms (GCM) 10K type strain sequencing project: providing services to taxonomists for standard genome sequencing and annotation.</title>
        <authorList>
            <consortium name="The Broad Institute Genomics Platform"/>
            <consortium name="The Broad Institute Genome Sequencing Center for Infectious Disease"/>
            <person name="Wu L."/>
            <person name="Ma J."/>
        </authorList>
    </citation>
    <scope>NUCLEOTIDE SEQUENCE [LARGE SCALE GENOMIC DNA]</scope>
    <source>
        <strain evidence="2">CECT 7184</strain>
    </source>
</reference>
<gene>
    <name evidence="1" type="ORF">QW060_25200</name>
</gene>
<name>A0ABT8D0Y6_9FLAO</name>
<keyword evidence="2" id="KW-1185">Reference proteome</keyword>
<protein>
    <submittedName>
        <fullName evidence="1">Uncharacterized protein</fullName>
    </submittedName>
</protein>
<accession>A0ABT8D0Y6</accession>
<proteinExistence type="predicted"/>